<evidence type="ECO:0000256" key="3">
    <source>
        <dbReference type="ARBA" id="ARBA00022490"/>
    </source>
</evidence>
<keyword evidence="4 6" id="KW-0493">Microtubule</keyword>
<dbReference type="OrthoDB" id="78652at2759"/>
<dbReference type="Pfam" id="PF04130">
    <property type="entry name" value="GCP_C_terminal"/>
    <property type="match status" value="1"/>
</dbReference>
<dbReference type="GO" id="GO:0005874">
    <property type="term" value="C:microtubule"/>
    <property type="evidence" value="ECO:0007669"/>
    <property type="project" value="UniProtKB-KW"/>
</dbReference>
<accession>A0A6P8BW89</accession>
<keyword evidence="3 6" id="KW-0963">Cytoplasm</keyword>
<reference evidence="9" key="2">
    <citation type="submission" date="2025-08" db="UniProtKB">
        <authorList>
            <consortium name="RefSeq"/>
        </authorList>
    </citation>
    <scope>IDENTIFICATION</scope>
    <source>
        <tissue evidence="9">Leaf</tissue>
    </source>
</reference>
<dbReference type="RefSeq" id="XP_031375232.1">
    <property type="nucleotide sequence ID" value="XM_031519372.1"/>
</dbReference>
<evidence type="ECO:0000256" key="1">
    <source>
        <dbReference type="ARBA" id="ARBA00004267"/>
    </source>
</evidence>
<sequence length="142" mass="16164">MPSFGLPVKLSQLDISKGKPNAGGNSGTMSTNTSSEVSLDGWDGISLDYSIDWPLGLFFTQEVLSKYQKVFQYLLLLKRIEMELDKSWASVMHQDNRGFAKYKSDNTNSTPQRHRQHFKPMWRVDVIESQMECSATTHSRLS</sequence>
<dbReference type="GO" id="GO:0051225">
    <property type="term" value="P:spindle assembly"/>
    <property type="evidence" value="ECO:0007669"/>
    <property type="project" value="TreeGrafter"/>
</dbReference>
<dbReference type="Gene3D" id="1.20.120.1900">
    <property type="entry name" value="Gamma-tubulin complex, C-terminal domain"/>
    <property type="match status" value="1"/>
</dbReference>
<dbReference type="GeneID" id="116189622"/>
<evidence type="ECO:0000313" key="9">
    <source>
        <dbReference type="RefSeq" id="XP_031375232.1"/>
    </source>
</evidence>
<dbReference type="InterPro" id="IPR040457">
    <property type="entry name" value="GCP_C"/>
</dbReference>
<evidence type="ECO:0000256" key="2">
    <source>
        <dbReference type="ARBA" id="ARBA00010337"/>
    </source>
</evidence>
<dbReference type="GO" id="GO:0043015">
    <property type="term" value="F:gamma-tubulin binding"/>
    <property type="evidence" value="ECO:0007669"/>
    <property type="project" value="InterPro"/>
</dbReference>
<dbReference type="GO" id="GO:0000930">
    <property type="term" value="C:gamma-tubulin complex"/>
    <property type="evidence" value="ECO:0007669"/>
    <property type="project" value="TreeGrafter"/>
</dbReference>
<dbReference type="AlphaFoldDB" id="A0A6P8BW89"/>
<evidence type="ECO:0000256" key="6">
    <source>
        <dbReference type="RuleBase" id="RU363050"/>
    </source>
</evidence>
<keyword evidence="5 6" id="KW-0206">Cytoskeleton</keyword>
<dbReference type="InterPro" id="IPR007259">
    <property type="entry name" value="GCP"/>
</dbReference>
<name>A0A6P8BW89_PUNGR</name>
<reference evidence="8" key="1">
    <citation type="journal article" date="2020" name="Plant Biotechnol. J.">
        <title>The pomegranate (Punica granatum L.) draft genome dissects genetic divergence between soft- and hard-seeded cultivars.</title>
        <authorList>
            <person name="Luo X."/>
            <person name="Li H."/>
            <person name="Wu Z."/>
            <person name="Yao W."/>
            <person name="Zhao P."/>
            <person name="Cao D."/>
            <person name="Yu H."/>
            <person name="Li K."/>
            <person name="Poudel K."/>
            <person name="Zhao D."/>
            <person name="Zhang F."/>
            <person name="Xia X."/>
            <person name="Chen L."/>
            <person name="Wang Q."/>
            <person name="Jing D."/>
            <person name="Cao S."/>
        </authorList>
    </citation>
    <scope>NUCLEOTIDE SEQUENCE [LARGE SCALE GENOMIC DNA]</scope>
    <source>
        <strain evidence="8">cv. Tunisia</strain>
    </source>
</reference>
<dbReference type="PANTHER" id="PTHR19302">
    <property type="entry name" value="GAMMA TUBULIN COMPLEX PROTEIN"/>
    <property type="match status" value="1"/>
</dbReference>
<proteinExistence type="inferred from homology"/>
<dbReference type="GO" id="GO:0000922">
    <property type="term" value="C:spindle pole"/>
    <property type="evidence" value="ECO:0007669"/>
    <property type="project" value="InterPro"/>
</dbReference>
<evidence type="ECO:0000313" key="8">
    <source>
        <dbReference type="Proteomes" id="UP000515151"/>
    </source>
</evidence>
<dbReference type="InterPro" id="IPR042241">
    <property type="entry name" value="GCP_C_sf"/>
</dbReference>
<dbReference type="GO" id="GO:0051321">
    <property type="term" value="P:meiotic cell cycle"/>
    <property type="evidence" value="ECO:0007669"/>
    <property type="project" value="TreeGrafter"/>
</dbReference>
<dbReference type="GO" id="GO:0031122">
    <property type="term" value="P:cytoplasmic microtubule organization"/>
    <property type="evidence" value="ECO:0007669"/>
    <property type="project" value="TreeGrafter"/>
</dbReference>
<feature type="domain" description="Gamma tubulin complex component C-terminal" evidence="7">
    <location>
        <begin position="35"/>
        <end position="96"/>
    </location>
</feature>
<comment type="function">
    <text evidence="6">Component of the gamma-tubulin ring complex (gTuRC) which mediates microtubule nucleation.</text>
</comment>
<gene>
    <name evidence="9" type="primary">LOC116189622</name>
</gene>
<dbReference type="GO" id="GO:0007020">
    <property type="term" value="P:microtubule nucleation"/>
    <property type="evidence" value="ECO:0007669"/>
    <property type="project" value="InterPro"/>
</dbReference>
<keyword evidence="8" id="KW-1185">Reference proteome</keyword>
<dbReference type="GO" id="GO:0051011">
    <property type="term" value="F:microtubule minus-end binding"/>
    <property type="evidence" value="ECO:0007669"/>
    <property type="project" value="TreeGrafter"/>
</dbReference>
<evidence type="ECO:0000259" key="7">
    <source>
        <dbReference type="Pfam" id="PF04130"/>
    </source>
</evidence>
<protein>
    <recommendedName>
        <fullName evidence="6">Gamma-tubulin complex component</fullName>
    </recommendedName>
</protein>
<dbReference type="PANTHER" id="PTHR19302:SF27">
    <property type="entry name" value="GAMMA-TUBULIN COMPLEX COMPONENT 4"/>
    <property type="match status" value="1"/>
</dbReference>
<evidence type="ECO:0000256" key="5">
    <source>
        <dbReference type="ARBA" id="ARBA00023212"/>
    </source>
</evidence>
<comment type="similarity">
    <text evidence="2 6">Belongs to the TUBGCP family.</text>
</comment>
<comment type="subcellular location">
    <subcellularLocation>
        <location evidence="1 6">Cytoplasm</location>
        <location evidence="1 6">Cytoskeleton</location>
        <location evidence="1 6">Microtubule organizing center</location>
    </subcellularLocation>
</comment>
<evidence type="ECO:0000256" key="4">
    <source>
        <dbReference type="ARBA" id="ARBA00022701"/>
    </source>
</evidence>
<organism evidence="8 9">
    <name type="scientific">Punica granatum</name>
    <name type="common">Pomegranate</name>
    <dbReference type="NCBI Taxonomy" id="22663"/>
    <lineage>
        <taxon>Eukaryota</taxon>
        <taxon>Viridiplantae</taxon>
        <taxon>Streptophyta</taxon>
        <taxon>Embryophyta</taxon>
        <taxon>Tracheophyta</taxon>
        <taxon>Spermatophyta</taxon>
        <taxon>Magnoliopsida</taxon>
        <taxon>eudicotyledons</taxon>
        <taxon>Gunneridae</taxon>
        <taxon>Pentapetalae</taxon>
        <taxon>rosids</taxon>
        <taxon>malvids</taxon>
        <taxon>Myrtales</taxon>
        <taxon>Lythraceae</taxon>
        <taxon>Punica</taxon>
    </lineage>
</organism>
<dbReference type="Proteomes" id="UP000515151">
    <property type="component" value="Chromosome 8"/>
</dbReference>
<dbReference type="GO" id="GO:0000278">
    <property type="term" value="P:mitotic cell cycle"/>
    <property type="evidence" value="ECO:0007669"/>
    <property type="project" value="TreeGrafter"/>
</dbReference>